<protein>
    <recommendedName>
        <fullName evidence="1">RNA 2-O ribose methyltransferase substrate binding domain-containing protein</fullName>
    </recommendedName>
</protein>
<accession>A0A8J2K1X8</accession>
<gene>
    <name evidence="2" type="ORF">AFUS01_LOCUS7753</name>
</gene>
<dbReference type="PANTHER" id="PTHR43191:SF2">
    <property type="entry name" value="RRNA METHYLTRANSFERASE 3, MITOCHONDRIAL"/>
    <property type="match status" value="1"/>
</dbReference>
<evidence type="ECO:0000313" key="2">
    <source>
        <dbReference type="EMBL" id="CAG7718359.1"/>
    </source>
</evidence>
<dbReference type="AlphaFoldDB" id="A0A8J2K1X8"/>
<evidence type="ECO:0000313" key="3">
    <source>
        <dbReference type="Proteomes" id="UP000708208"/>
    </source>
</evidence>
<dbReference type="GO" id="GO:0008168">
    <property type="term" value="F:methyltransferase activity"/>
    <property type="evidence" value="ECO:0007669"/>
    <property type="project" value="InterPro"/>
</dbReference>
<keyword evidence="3" id="KW-1185">Reference proteome</keyword>
<comment type="caution">
    <text evidence="2">The sequence shown here is derived from an EMBL/GenBank/DDBJ whole genome shotgun (WGS) entry which is preliminary data.</text>
</comment>
<reference evidence="2" key="1">
    <citation type="submission" date="2021-06" db="EMBL/GenBank/DDBJ databases">
        <authorList>
            <person name="Hodson N. C."/>
            <person name="Mongue J. A."/>
            <person name="Jaron S. K."/>
        </authorList>
    </citation>
    <scope>NUCLEOTIDE SEQUENCE</scope>
</reference>
<dbReference type="InterPro" id="IPR013123">
    <property type="entry name" value="SpoU_subst-bd"/>
</dbReference>
<dbReference type="EMBL" id="CAJVCH010052837">
    <property type="protein sequence ID" value="CAG7718359.1"/>
    <property type="molecule type" value="Genomic_DNA"/>
</dbReference>
<feature type="domain" description="RNA 2-O ribose methyltransferase substrate binding" evidence="1">
    <location>
        <begin position="136"/>
        <end position="210"/>
    </location>
</feature>
<dbReference type="Pfam" id="PF08032">
    <property type="entry name" value="SpoU_sub_bind"/>
    <property type="match status" value="1"/>
</dbReference>
<dbReference type="Proteomes" id="UP000708208">
    <property type="component" value="Unassembled WGS sequence"/>
</dbReference>
<sequence>MKTGPIFNFNNSVSQKLFCHLANVGSKFCWQGGWNSWLHHIPIANKSTGRTAREPVNVYLPGEEIPSPRKRNRVKSIKITSDTTGNYPLQGYQNGAESEFNKSTSNPNFVKIPFATQSFHESMTEAANVRERKFICLEGQRLVEEGFKAGLEIHKLFLRKTIKEVPSRLAKFVEQLNISVYRVNDTAIKNWSALTTPPGIVGIFRKPMEEITRKNLKKGMPVTVICDNVREPGNLGSILRSAAGAGCESVLLSKAADIQHPLLLE</sequence>
<organism evidence="2 3">
    <name type="scientific">Allacma fusca</name>
    <dbReference type="NCBI Taxonomy" id="39272"/>
    <lineage>
        <taxon>Eukaryota</taxon>
        <taxon>Metazoa</taxon>
        <taxon>Ecdysozoa</taxon>
        <taxon>Arthropoda</taxon>
        <taxon>Hexapoda</taxon>
        <taxon>Collembola</taxon>
        <taxon>Symphypleona</taxon>
        <taxon>Sminthuridae</taxon>
        <taxon>Allacma</taxon>
    </lineage>
</organism>
<proteinExistence type="predicted"/>
<dbReference type="PANTHER" id="PTHR43191">
    <property type="entry name" value="RRNA METHYLTRANSFERASE 3"/>
    <property type="match status" value="1"/>
</dbReference>
<dbReference type="GO" id="GO:0003723">
    <property type="term" value="F:RNA binding"/>
    <property type="evidence" value="ECO:0007669"/>
    <property type="project" value="TreeGrafter"/>
</dbReference>
<dbReference type="InterPro" id="IPR051259">
    <property type="entry name" value="rRNA_Methyltransferase"/>
</dbReference>
<dbReference type="SMART" id="SM00967">
    <property type="entry name" value="SpoU_sub_bind"/>
    <property type="match status" value="1"/>
</dbReference>
<evidence type="ECO:0000259" key="1">
    <source>
        <dbReference type="SMART" id="SM00967"/>
    </source>
</evidence>
<dbReference type="OrthoDB" id="270651at2759"/>
<name>A0A8J2K1X8_9HEXA</name>